<proteinExistence type="predicted"/>
<reference evidence="1 2" key="1">
    <citation type="submission" date="2020-02" db="EMBL/GenBank/DDBJ databases">
        <title>Acidophilic actinobacteria isolated from forest soil.</title>
        <authorList>
            <person name="Golinska P."/>
        </authorList>
    </citation>
    <scope>NUCLEOTIDE SEQUENCE [LARGE SCALE GENOMIC DNA]</scope>
    <source>
        <strain evidence="1 2">NL8</strain>
    </source>
</reference>
<dbReference type="Pfam" id="PF11639">
    <property type="entry name" value="HapK"/>
    <property type="match status" value="1"/>
</dbReference>
<dbReference type="EMBL" id="JAAFYZ010000053">
    <property type="protein sequence ID" value="MBS2548673.1"/>
    <property type="molecule type" value="Genomic_DNA"/>
</dbReference>
<evidence type="ECO:0008006" key="3">
    <source>
        <dbReference type="Google" id="ProtNLM"/>
    </source>
</evidence>
<organism evidence="1 2">
    <name type="scientific">Catenulispora pinistramenti</name>
    <dbReference type="NCBI Taxonomy" id="2705254"/>
    <lineage>
        <taxon>Bacteria</taxon>
        <taxon>Bacillati</taxon>
        <taxon>Actinomycetota</taxon>
        <taxon>Actinomycetes</taxon>
        <taxon>Catenulisporales</taxon>
        <taxon>Catenulisporaceae</taxon>
        <taxon>Catenulispora</taxon>
    </lineage>
</organism>
<dbReference type="Gene3D" id="3.30.70.100">
    <property type="match status" value="1"/>
</dbReference>
<dbReference type="RefSeq" id="WP_212010254.1">
    <property type="nucleotide sequence ID" value="NZ_JAAFYZ010000053.1"/>
</dbReference>
<dbReference type="InterPro" id="IPR021667">
    <property type="entry name" value="HapK"/>
</dbReference>
<keyword evidence="2" id="KW-1185">Reference proteome</keyword>
<evidence type="ECO:0000313" key="2">
    <source>
        <dbReference type="Proteomes" id="UP000730482"/>
    </source>
</evidence>
<accession>A0ABS5KRJ1</accession>
<name>A0ABS5KRJ1_9ACTN</name>
<evidence type="ECO:0000313" key="1">
    <source>
        <dbReference type="EMBL" id="MBS2548673.1"/>
    </source>
</evidence>
<protein>
    <recommendedName>
        <fullName evidence="3">Antibiotic biosynthesis monooxygenase</fullName>
    </recommendedName>
</protein>
<gene>
    <name evidence="1" type="ORF">KGQ19_17530</name>
</gene>
<comment type="caution">
    <text evidence="1">The sequence shown here is derived from an EMBL/GenBank/DDBJ whole genome shotgun (WGS) entry which is preliminary data.</text>
</comment>
<sequence>MHVIVHPIRLRPGVSPARFEAWVRETDYATCPQLSSVNAFTVHRVSDDPDAKVHFFEIIWASSRAAFERDMQVSAFRSLSAEFSALASVVSEISGDPIEPGYLAA</sequence>
<dbReference type="Proteomes" id="UP000730482">
    <property type="component" value="Unassembled WGS sequence"/>
</dbReference>